<accession>A0ABY8PR81</accession>
<dbReference type="Gene3D" id="1.10.3210.10">
    <property type="entry name" value="Hypothetical protein af1432"/>
    <property type="match status" value="1"/>
</dbReference>
<dbReference type="SMART" id="SM00471">
    <property type="entry name" value="HDc"/>
    <property type="match status" value="1"/>
</dbReference>
<dbReference type="CDD" id="cd00077">
    <property type="entry name" value="HDc"/>
    <property type="match status" value="1"/>
</dbReference>
<evidence type="ECO:0000313" key="4">
    <source>
        <dbReference type="Proteomes" id="UP001232493"/>
    </source>
</evidence>
<keyword evidence="4" id="KW-1185">Reference proteome</keyword>
<dbReference type="EMBL" id="CP069362">
    <property type="protein sequence ID" value="WGS65128.1"/>
    <property type="molecule type" value="Genomic_DNA"/>
</dbReference>
<evidence type="ECO:0000256" key="1">
    <source>
        <dbReference type="SAM" id="Phobius"/>
    </source>
</evidence>
<dbReference type="PANTHER" id="PTHR45228:SF1">
    <property type="entry name" value="CYCLIC DI-GMP PHOSPHODIESTERASE TM_0186"/>
    <property type="match status" value="1"/>
</dbReference>
<keyword evidence="1" id="KW-0472">Membrane</keyword>
<protein>
    <submittedName>
        <fullName evidence="3">HD domain-containing protein</fullName>
    </submittedName>
</protein>
<organism evidence="3 4">
    <name type="scientific">Marinitoga aeolica</name>
    <dbReference type="NCBI Taxonomy" id="2809031"/>
    <lineage>
        <taxon>Bacteria</taxon>
        <taxon>Thermotogati</taxon>
        <taxon>Thermotogota</taxon>
        <taxon>Thermotogae</taxon>
        <taxon>Petrotogales</taxon>
        <taxon>Petrotogaceae</taxon>
        <taxon>Marinitoga</taxon>
    </lineage>
</organism>
<keyword evidence="1" id="KW-1133">Transmembrane helix</keyword>
<dbReference type="RefSeq" id="WP_280999321.1">
    <property type="nucleotide sequence ID" value="NZ_CP069362.1"/>
</dbReference>
<dbReference type="InterPro" id="IPR052020">
    <property type="entry name" value="Cyclic_di-GMP/3'3'-cGAMP_PDE"/>
</dbReference>
<feature type="transmembrane region" description="Helical" evidence="1">
    <location>
        <begin position="215"/>
        <end position="234"/>
    </location>
</feature>
<feature type="domain" description="HD-GYP" evidence="2">
    <location>
        <begin position="377"/>
        <end position="574"/>
    </location>
</feature>
<dbReference type="SUPFAM" id="SSF109604">
    <property type="entry name" value="HD-domain/PDEase-like"/>
    <property type="match status" value="1"/>
</dbReference>
<dbReference type="PROSITE" id="PS51832">
    <property type="entry name" value="HD_GYP"/>
    <property type="match status" value="1"/>
</dbReference>
<dbReference type="InterPro" id="IPR037522">
    <property type="entry name" value="HD_GYP_dom"/>
</dbReference>
<evidence type="ECO:0000259" key="2">
    <source>
        <dbReference type="PROSITE" id="PS51832"/>
    </source>
</evidence>
<feature type="transmembrane region" description="Helical" evidence="1">
    <location>
        <begin position="12"/>
        <end position="32"/>
    </location>
</feature>
<evidence type="ECO:0000313" key="3">
    <source>
        <dbReference type="EMBL" id="WGS65128.1"/>
    </source>
</evidence>
<reference evidence="3 4" key="1">
    <citation type="submission" date="2021-02" db="EMBL/GenBank/DDBJ databases">
        <title>Characterization of Marinitoga sp. nov. str. BP5-C20A.</title>
        <authorList>
            <person name="Erauso G."/>
            <person name="Postec A."/>
        </authorList>
    </citation>
    <scope>NUCLEOTIDE SEQUENCE [LARGE SCALE GENOMIC DNA]</scope>
    <source>
        <strain evidence="3 4">BP5-C20A</strain>
    </source>
</reference>
<sequence length="576" mass="68251">MKNLSMHKITLQTFIIIIASFSLSFIIISSFLKQNEQVNKFYENIKLTVEVVNDVLVNDFEKAIINYSFSDINPSFISMTNPIKSSNNELIKKFFAINIFYIGKKNNYLYFKIINKDIIKYLKLDLIHFLDIHFSNLDLNFNYYITDNNNIFVYGNKSFYEKYNNIQYIKDIYKIKSFYTTKLDFFKINNKPLLKIYVFFKPSIFDFPLNYIKTFLFSIILTIIISLIYHFYLFRFIMFKFNLNKELIKKITLNSIIEKEDDFEIIDTSIPEFNELFQDFFRIINTLKLPLKNALSENKKLRANITKTEKENLAILTFLSTFKKFLYGKNNYRTFDLTIKRLNEELPFESELLKQNLNNLFNKLSIKIIEIENIKNNYYSQLEILFNIIGSMSEIKEYDVTHNILMGKISYYLGEKLELNEIQLKSLYYGAKIHDLGKIFIPDKILLKNGKLNNEEWNIIKKHPKYGLIILNNLKIYPFLNIGKIIISHHEKWNGKGYPYGLSEKEIPLEGRIVSIVDSLIALITDRPYRSAYSYEDALKIIELESGKSFDPELVSILLKHKNQIKNIIEQELNKK</sequence>
<proteinExistence type="predicted"/>
<keyword evidence="1" id="KW-0812">Transmembrane</keyword>
<dbReference type="InterPro" id="IPR003607">
    <property type="entry name" value="HD/PDEase_dom"/>
</dbReference>
<dbReference type="PANTHER" id="PTHR45228">
    <property type="entry name" value="CYCLIC DI-GMP PHOSPHODIESTERASE TM_0186-RELATED"/>
    <property type="match status" value="1"/>
</dbReference>
<name>A0ABY8PR81_9BACT</name>
<dbReference type="Proteomes" id="UP001232493">
    <property type="component" value="Chromosome"/>
</dbReference>
<dbReference type="Pfam" id="PF13487">
    <property type="entry name" value="HD_5"/>
    <property type="match status" value="1"/>
</dbReference>
<gene>
    <name evidence="3" type="ORF">JRV97_00815</name>
</gene>